<protein>
    <recommendedName>
        <fullName evidence="3">Nuclease SbcCD subunit C</fullName>
    </recommendedName>
</protein>
<proteinExistence type="inferred from homology"/>
<dbReference type="Pfam" id="PF13558">
    <property type="entry name" value="SbcC_Walker_B"/>
    <property type="match status" value="1"/>
</dbReference>
<feature type="domain" description="Rad50/SbcC-type AAA" evidence="5">
    <location>
        <begin position="5"/>
        <end position="213"/>
    </location>
</feature>
<dbReference type="PANTHER" id="PTHR32114">
    <property type="entry name" value="ABC TRANSPORTER ABCH.3"/>
    <property type="match status" value="1"/>
</dbReference>
<evidence type="ECO:0000256" key="1">
    <source>
        <dbReference type="ARBA" id="ARBA00006930"/>
    </source>
</evidence>
<dbReference type="OrthoDB" id="9795626at2"/>
<evidence type="ECO:0000256" key="2">
    <source>
        <dbReference type="ARBA" id="ARBA00011322"/>
    </source>
</evidence>
<evidence type="ECO:0000256" key="4">
    <source>
        <dbReference type="SAM" id="Coils"/>
    </source>
</evidence>
<gene>
    <name evidence="6" type="ORF">AM506_14725</name>
</gene>
<dbReference type="GO" id="GO:0006302">
    <property type="term" value="P:double-strand break repair"/>
    <property type="evidence" value="ECO:0007669"/>
    <property type="project" value="InterPro"/>
</dbReference>
<evidence type="ECO:0000256" key="3">
    <source>
        <dbReference type="ARBA" id="ARBA00013368"/>
    </source>
</evidence>
<dbReference type="AlphaFoldDB" id="A0A0P6VZZ6"/>
<name>A0A0P6VZZ6_9BACI</name>
<feature type="coiled-coil region" evidence="4">
    <location>
        <begin position="550"/>
        <end position="598"/>
    </location>
</feature>
<accession>A0A0P6VZZ6</accession>
<organism evidence="6 7">
    <name type="scientific">Rossellomorea vietnamensis</name>
    <dbReference type="NCBI Taxonomy" id="218284"/>
    <lineage>
        <taxon>Bacteria</taxon>
        <taxon>Bacillati</taxon>
        <taxon>Bacillota</taxon>
        <taxon>Bacilli</taxon>
        <taxon>Bacillales</taxon>
        <taxon>Bacillaceae</taxon>
        <taxon>Rossellomorea</taxon>
    </lineage>
</organism>
<feature type="coiled-coil region" evidence="4">
    <location>
        <begin position="384"/>
        <end position="421"/>
    </location>
</feature>
<dbReference type="PATRIC" id="fig|218284.4.peg.1126"/>
<feature type="coiled-coil region" evidence="4">
    <location>
        <begin position="248"/>
        <end position="289"/>
    </location>
</feature>
<evidence type="ECO:0000313" key="7">
    <source>
        <dbReference type="Proteomes" id="UP000050398"/>
    </source>
</evidence>
<sequence length="1044" mass="120682">MKPLKLVMQAFGPYAGRETIDFRELDNRTMFVISGKTGAGKTTIFDGISYAIYGKASGEDRNPTELRSQFANNDDSTEVDLLFSLRGRTYRIWRSPQQEKKKARGEGFTTINARSELYVYDEDGKEQLLAANVREVDEKIKELIQLDANQFRQILMIPQGEFRKLLTSDSKDKELILQRLFHTELYKMIQEKLKAEADELKRSVESSIEERTRELVRIHFEENEELQSLLLENPLNDHRILHLLSPQIEEMEKKEKNLRQKYEDVQGKRDALQKDLAEAKSLVDQYDLQEKLKNQKDSLLALKPEIESIDHQIVLARRASHLVQQDEYCHKLNRNLNELKSQLAKLSEEKHTISEKLMRATKIFEEETKNEHLRDQASKRVTQLENMEKDIDSLDTLMNETDELKKRYEKQQDIVTKQNEQVSFLQKGIKEREVRVKAGESGQENVFQLEKNVHEKLFLLEQIDEMDHLEQNLQRVYNQRDQLNNRHRQLGDRLQDASETLAFLEGKWNSAQAALLSKGLSDNAPCPVCGSEHHPNPAVEEESIPSAEDLKVAKAKHQELETEEKKLSLVIAQEETKIQSIQEQIENISKKIIEKKRDFNQVEIGETRSLLMKEIVSLKTDIASKKKEVEQVRVMGEEIRKGREKLEELEGARGKNQEMLQELNTLFHTKNTTLEKVKESIPLELRTKTQFEQVLQKEKRRLKELKTSFEQAQKQYYELMNQNSVKESQVRDKENHIENVNVEMNAERKAFLALLTEQGFSHYKAFLEAKKSEAEVTVLQEKVKKFGEDLRSVTDRLTDIDQILKDKERPDLHKIEEDIIKITDELKMVNDHLNRVMTNRKENELILTRVTAINEGIRDLESRYQTVGHLAEVARGQNANRITFERYVLASFLEDILGVANERLIKMTSGRYQLIRKTDRSKGNVQSGLELLVFDQYTGQERHVKTLSGGESFKASLALALGLADVVQQYAGGVSLETMFIDEGFGTLDPESLDQAIEALMDIQSSGRLVGLISHVPELKERIDARLEVISSQNGSRTEFQFLA</sequence>
<feature type="coiled-coil region" evidence="4">
    <location>
        <begin position="646"/>
        <end position="750"/>
    </location>
</feature>
<dbReference type="EMBL" id="LIXZ01000012">
    <property type="protein sequence ID" value="KPL58775.1"/>
    <property type="molecule type" value="Genomic_DNA"/>
</dbReference>
<dbReference type="RefSeq" id="WP_060673254.1">
    <property type="nucleotide sequence ID" value="NZ_LIXZ01000012.1"/>
</dbReference>
<feature type="coiled-coil region" evidence="4">
    <location>
        <begin position="322"/>
        <end position="356"/>
    </location>
</feature>
<comment type="caution">
    <text evidence="6">The sequence shown here is derived from an EMBL/GenBank/DDBJ whole genome shotgun (WGS) entry which is preliminary data.</text>
</comment>
<reference evidence="6 7" key="1">
    <citation type="submission" date="2015-08" db="EMBL/GenBank/DDBJ databases">
        <title>Draft Genome Sequence of Bacillus vietnamensis UCD-SED5.</title>
        <authorList>
            <person name="Lee R.D."/>
            <person name="Jospin G."/>
            <person name="Lang J.M."/>
            <person name="Coil D.A."/>
            <person name="Eisen J.A."/>
        </authorList>
    </citation>
    <scope>NUCLEOTIDE SEQUENCE [LARGE SCALE GENOMIC DNA]</scope>
    <source>
        <strain evidence="6 7">UCD-SED5</strain>
    </source>
</reference>
<comment type="similarity">
    <text evidence="1">Belongs to the SMC family. SbcC subfamily.</text>
</comment>
<dbReference type="PANTHER" id="PTHR32114:SF2">
    <property type="entry name" value="ABC TRANSPORTER ABCH.3"/>
    <property type="match status" value="1"/>
</dbReference>
<dbReference type="GO" id="GO:0016887">
    <property type="term" value="F:ATP hydrolysis activity"/>
    <property type="evidence" value="ECO:0007669"/>
    <property type="project" value="InterPro"/>
</dbReference>
<keyword evidence="4" id="KW-0175">Coiled coil</keyword>
<dbReference type="Proteomes" id="UP000050398">
    <property type="component" value="Unassembled WGS sequence"/>
</dbReference>
<dbReference type="SUPFAM" id="SSF52540">
    <property type="entry name" value="P-loop containing nucleoside triphosphate hydrolases"/>
    <property type="match status" value="2"/>
</dbReference>
<comment type="subunit">
    <text evidence="2">Heterodimer of SbcC and SbcD.</text>
</comment>
<evidence type="ECO:0000259" key="5">
    <source>
        <dbReference type="Pfam" id="PF13476"/>
    </source>
</evidence>
<dbReference type="eggNOG" id="COG0419">
    <property type="taxonomic scope" value="Bacteria"/>
</dbReference>
<dbReference type="Pfam" id="PF13476">
    <property type="entry name" value="AAA_23"/>
    <property type="match status" value="1"/>
</dbReference>
<dbReference type="InterPro" id="IPR038729">
    <property type="entry name" value="Rad50/SbcC_AAA"/>
</dbReference>
<dbReference type="Gene3D" id="3.40.50.300">
    <property type="entry name" value="P-loop containing nucleotide triphosphate hydrolases"/>
    <property type="match status" value="2"/>
</dbReference>
<evidence type="ECO:0000313" key="6">
    <source>
        <dbReference type="EMBL" id="KPL58775.1"/>
    </source>
</evidence>
<feature type="coiled-coil region" evidence="4">
    <location>
        <begin position="459"/>
        <end position="507"/>
    </location>
</feature>
<dbReference type="InterPro" id="IPR027417">
    <property type="entry name" value="P-loop_NTPase"/>
</dbReference>